<gene>
    <name evidence="5" type="ORF">SAMN05660284_02366</name>
</gene>
<proteinExistence type="inferred from homology"/>
<dbReference type="EMBL" id="FOVE01000019">
    <property type="protein sequence ID" value="SFN84267.1"/>
    <property type="molecule type" value="Genomic_DNA"/>
</dbReference>
<dbReference type="AlphaFoldDB" id="A0A1I5CBC4"/>
<organism evidence="5 6">
    <name type="scientific">Formivibrio citricus</name>
    <dbReference type="NCBI Taxonomy" id="83765"/>
    <lineage>
        <taxon>Bacteria</taxon>
        <taxon>Pseudomonadati</taxon>
        <taxon>Pseudomonadota</taxon>
        <taxon>Betaproteobacteria</taxon>
        <taxon>Neisseriales</taxon>
        <taxon>Chitinibacteraceae</taxon>
        <taxon>Formivibrio</taxon>
    </lineage>
</organism>
<reference evidence="6" key="1">
    <citation type="submission" date="2016-10" db="EMBL/GenBank/DDBJ databases">
        <authorList>
            <person name="Varghese N."/>
            <person name="Submissions S."/>
        </authorList>
    </citation>
    <scope>NUCLEOTIDE SEQUENCE [LARGE SCALE GENOMIC DNA]</scope>
    <source>
        <strain evidence="6">DSM 6150</strain>
    </source>
</reference>
<dbReference type="OrthoDB" id="8553932at2"/>
<accession>A0A1I5CBC4</accession>
<evidence type="ECO:0000256" key="1">
    <source>
        <dbReference type="ARBA" id="ARBA00006739"/>
    </source>
</evidence>
<dbReference type="Gene3D" id="3.90.550.10">
    <property type="entry name" value="Spore Coat Polysaccharide Biosynthesis Protein SpsA, Chain A"/>
    <property type="match status" value="1"/>
</dbReference>
<evidence type="ECO:0000256" key="3">
    <source>
        <dbReference type="ARBA" id="ARBA00022679"/>
    </source>
</evidence>
<keyword evidence="6" id="KW-1185">Reference proteome</keyword>
<sequence length="333" mass="37225">MTPRISIVLPCYNAAAHLQETLDSLSMQTLRDFECIAIDDGSSDATRAILEAHAAIDPRFKIISRENRGLIASLNEGIAAAQCEWIARMDADDIAHPTRLEKQLAHVEQTGADICGCWIRFFGDRQGEWRMPVDDSAIRVYLMFNSPLAHPTVLAKTSLMRAHPYDPANQHAEDYGLWCTLAQAGAKFANVPEVLLDYRTHAGQITQSRADALLAAAQQSRARYIPAALPPALQSVAPRLTELAEPGRVLTADECHWLFVFLLRLHKETPAIGGLGTIWLDALQRTPDAGLKLVLLTRLMQHHYPLPGSEIRRYRRLIVRCLMGKSLRDRLRK</sequence>
<dbReference type="GO" id="GO:0016757">
    <property type="term" value="F:glycosyltransferase activity"/>
    <property type="evidence" value="ECO:0007669"/>
    <property type="project" value="UniProtKB-KW"/>
</dbReference>
<feature type="domain" description="Glycosyltransferase 2-like" evidence="4">
    <location>
        <begin position="6"/>
        <end position="132"/>
    </location>
</feature>
<evidence type="ECO:0000256" key="2">
    <source>
        <dbReference type="ARBA" id="ARBA00022676"/>
    </source>
</evidence>
<dbReference type="InterPro" id="IPR050834">
    <property type="entry name" value="Glycosyltransf_2"/>
</dbReference>
<evidence type="ECO:0000313" key="5">
    <source>
        <dbReference type="EMBL" id="SFN84267.1"/>
    </source>
</evidence>
<protein>
    <submittedName>
        <fullName evidence="5">Glycosyl transferase family 2</fullName>
    </submittedName>
</protein>
<evidence type="ECO:0000313" key="6">
    <source>
        <dbReference type="Proteomes" id="UP000242869"/>
    </source>
</evidence>
<dbReference type="STRING" id="83765.SAMN05660284_02366"/>
<dbReference type="InterPro" id="IPR029044">
    <property type="entry name" value="Nucleotide-diphossugar_trans"/>
</dbReference>
<keyword evidence="3 5" id="KW-0808">Transferase</keyword>
<comment type="similarity">
    <text evidence="1">Belongs to the glycosyltransferase 2 family.</text>
</comment>
<evidence type="ECO:0000259" key="4">
    <source>
        <dbReference type="Pfam" id="PF00535"/>
    </source>
</evidence>
<dbReference type="PANTHER" id="PTHR43685">
    <property type="entry name" value="GLYCOSYLTRANSFERASE"/>
    <property type="match status" value="1"/>
</dbReference>
<keyword evidence="2" id="KW-0328">Glycosyltransferase</keyword>
<dbReference type="Proteomes" id="UP000242869">
    <property type="component" value="Unassembled WGS sequence"/>
</dbReference>
<dbReference type="InterPro" id="IPR001173">
    <property type="entry name" value="Glyco_trans_2-like"/>
</dbReference>
<dbReference type="PANTHER" id="PTHR43685:SF5">
    <property type="entry name" value="GLYCOSYLTRANSFERASE EPSE-RELATED"/>
    <property type="match status" value="1"/>
</dbReference>
<dbReference type="Pfam" id="PF00535">
    <property type="entry name" value="Glycos_transf_2"/>
    <property type="match status" value="1"/>
</dbReference>
<dbReference type="SUPFAM" id="SSF53448">
    <property type="entry name" value="Nucleotide-diphospho-sugar transferases"/>
    <property type="match status" value="1"/>
</dbReference>
<name>A0A1I5CBC4_9NEIS</name>
<dbReference type="RefSeq" id="WP_091196730.1">
    <property type="nucleotide sequence ID" value="NZ_FOVE01000019.1"/>
</dbReference>